<evidence type="ECO:0000259" key="7">
    <source>
        <dbReference type="Pfam" id="PF00288"/>
    </source>
</evidence>
<comment type="similarity">
    <text evidence="6">Belongs to the GHMP kinase family. IspE subfamily.</text>
</comment>
<sequence>MEQSGSKTLRAYAKINLYLDVIGRRKDGYHDIISLFQNISLYDTLYIEKKDKGIEIETNEHIENNILYRTWNIFANQLGTPDFGVKIILEKRIPIKAGLGGGSADAAALLRFLGDTMKIPEHQLLKVAAIVGSDVPFFLYGGTAIVKGKGHIIEKLKPLSGYKVRLLVAKEGISTRDAYATLKEKHFKKSTCEVYELYEAYFYRNLSQISKCTYNIFEHVLLPVYEEIDGNLKKLKRNCIAAALTGSGSAVFGISLTQGDYEFVKRGVEYETSEI</sequence>
<evidence type="ECO:0000256" key="1">
    <source>
        <dbReference type="ARBA" id="ARBA00017473"/>
    </source>
</evidence>
<dbReference type="Gene3D" id="3.30.230.10">
    <property type="match status" value="1"/>
</dbReference>
<evidence type="ECO:0000256" key="2">
    <source>
        <dbReference type="ARBA" id="ARBA00022679"/>
    </source>
</evidence>
<dbReference type="EMBL" id="CP071446">
    <property type="protein sequence ID" value="QTA38182.1"/>
    <property type="molecule type" value="Genomic_DNA"/>
</dbReference>
<gene>
    <name evidence="6 8" type="primary">ispE</name>
    <name evidence="8" type="ORF">JYK00_01175</name>
</gene>
<dbReference type="InterPro" id="IPR004424">
    <property type="entry name" value="IspE"/>
</dbReference>
<feature type="domain" description="GHMP kinase N-terminal" evidence="7">
    <location>
        <begin position="65"/>
        <end position="142"/>
    </location>
</feature>
<dbReference type="Gene3D" id="3.30.70.890">
    <property type="entry name" value="GHMP kinase, C-terminal domain"/>
    <property type="match status" value="1"/>
</dbReference>
<dbReference type="RefSeq" id="WP_207566903.1">
    <property type="nucleotide sequence ID" value="NZ_CP071446.1"/>
</dbReference>
<evidence type="ECO:0000256" key="3">
    <source>
        <dbReference type="ARBA" id="ARBA00022741"/>
    </source>
</evidence>
<evidence type="ECO:0000256" key="6">
    <source>
        <dbReference type="HAMAP-Rule" id="MF_00061"/>
    </source>
</evidence>
<protein>
    <recommendedName>
        <fullName evidence="1 6">4-diphosphocytidyl-2-C-methyl-D-erythritol kinase</fullName>
        <shortName evidence="6">CMK</shortName>
        <ecNumber evidence="6">2.7.1.148</ecNumber>
    </recommendedName>
    <alternativeName>
        <fullName evidence="6">4-(cytidine-5'-diphospho)-2-C-methyl-D-erythritol kinase</fullName>
    </alternativeName>
</protein>
<comment type="function">
    <text evidence="6">Catalyzes the phosphorylation of the position 2 hydroxy group of 4-diphosphocytidyl-2C-methyl-D-erythritol.</text>
</comment>
<dbReference type="SUPFAM" id="SSF55060">
    <property type="entry name" value="GHMP Kinase, C-terminal domain"/>
    <property type="match status" value="1"/>
</dbReference>
<feature type="active site" evidence="6">
    <location>
        <position position="14"/>
    </location>
</feature>
<reference evidence="8 9" key="1">
    <citation type="submission" date="2021-03" db="EMBL/GenBank/DDBJ databases">
        <title>Thermosipho ferrireducens sp.nov., an anaerobic thermophilic iron-reducing bacterium isolated from a deep-sea hydrothermal sulfide deposits.</title>
        <authorList>
            <person name="Zeng X."/>
            <person name="Chen Y."/>
            <person name="Shao Z."/>
        </authorList>
    </citation>
    <scope>NUCLEOTIDE SEQUENCE [LARGE SCALE GENOMIC DNA]</scope>
    <source>
        <strain evidence="8 9">JL129W03</strain>
    </source>
</reference>
<keyword evidence="3 6" id="KW-0547">Nucleotide-binding</keyword>
<dbReference type="InterPro" id="IPR036554">
    <property type="entry name" value="GHMP_kinase_C_sf"/>
</dbReference>
<proteinExistence type="inferred from homology"/>
<feature type="active site" evidence="6">
    <location>
        <position position="134"/>
    </location>
</feature>
<dbReference type="HAMAP" id="MF_00061">
    <property type="entry name" value="IspE"/>
    <property type="match status" value="1"/>
</dbReference>
<dbReference type="SUPFAM" id="SSF54211">
    <property type="entry name" value="Ribosomal protein S5 domain 2-like"/>
    <property type="match status" value="1"/>
</dbReference>
<dbReference type="EC" id="2.7.1.148" evidence="6"/>
<dbReference type="InterPro" id="IPR006204">
    <property type="entry name" value="GHMP_kinase_N_dom"/>
</dbReference>
<dbReference type="PANTHER" id="PTHR43527">
    <property type="entry name" value="4-DIPHOSPHOCYTIDYL-2-C-METHYL-D-ERYTHRITOL KINASE, CHLOROPLASTIC"/>
    <property type="match status" value="1"/>
</dbReference>
<evidence type="ECO:0000256" key="5">
    <source>
        <dbReference type="ARBA" id="ARBA00022840"/>
    </source>
</evidence>
<dbReference type="Proteomes" id="UP000671862">
    <property type="component" value="Chromosome"/>
</dbReference>
<comment type="pathway">
    <text evidence="6">Isoprenoid biosynthesis; isopentenyl diphosphate biosynthesis via DXP pathway; isopentenyl diphosphate from 1-deoxy-D-xylulose 5-phosphate: step 3/6.</text>
</comment>
<keyword evidence="9" id="KW-1185">Reference proteome</keyword>
<name>A0ABX7S6H5_9BACT</name>
<feature type="binding site" evidence="6">
    <location>
        <begin position="94"/>
        <end position="104"/>
    </location>
    <ligand>
        <name>ATP</name>
        <dbReference type="ChEBI" id="CHEBI:30616"/>
    </ligand>
</feature>
<evidence type="ECO:0000313" key="9">
    <source>
        <dbReference type="Proteomes" id="UP000671862"/>
    </source>
</evidence>
<dbReference type="InterPro" id="IPR020568">
    <property type="entry name" value="Ribosomal_Su5_D2-typ_SF"/>
</dbReference>
<accession>A0ABX7S6H5</accession>
<dbReference type="Pfam" id="PF00288">
    <property type="entry name" value="GHMP_kinases_N"/>
    <property type="match status" value="1"/>
</dbReference>
<dbReference type="NCBIfam" id="TIGR00154">
    <property type="entry name" value="ispE"/>
    <property type="match status" value="1"/>
</dbReference>
<keyword evidence="4 6" id="KW-0418">Kinase</keyword>
<organism evidence="8 9">
    <name type="scientific">Thermosipho ferrireducens</name>
    <dbReference type="NCBI Taxonomy" id="2571116"/>
    <lineage>
        <taxon>Bacteria</taxon>
        <taxon>Thermotogati</taxon>
        <taxon>Thermotogota</taxon>
        <taxon>Thermotogae</taxon>
        <taxon>Thermotogales</taxon>
        <taxon>Fervidobacteriaceae</taxon>
        <taxon>Thermosipho</taxon>
    </lineage>
</organism>
<keyword evidence="5 6" id="KW-0067">ATP-binding</keyword>
<dbReference type="GO" id="GO:0050515">
    <property type="term" value="F:4-(cytidine 5'-diphospho)-2-C-methyl-D-erythritol kinase activity"/>
    <property type="evidence" value="ECO:0007669"/>
    <property type="project" value="UniProtKB-EC"/>
</dbReference>
<dbReference type="PANTHER" id="PTHR43527:SF2">
    <property type="entry name" value="4-DIPHOSPHOCYTIDYL-2-C-METHYL-D-ERYTHRITOL KINASE, CHLOROPLASTIC"/>
    <property type="match status" value="1"/>
</dbReference>
<dbReference type="InterPro" id="IPR014721">
    <property type="entry name" value="Ribsml_uS5_D2-typ_fold_subgr"/>
</dbReference>
<evidence type="ECO:0000256" key="4">
    <source>
        <dbReference type="ARBA" id="ARBA00022777"/>
    </source>
</evidence>
<keyword evidence="6" id="KW-0414">Isoprene biosynthesis</keyword>
<dbReference type="PIRSF" id="PIRSF010376">
    <property type="entry name" value="IspE"/>
    <property type="match status" value="1"/>
</dbReference>
<evidence type="ECO:0000313" key="8">
    <source>
        <dbReference type="EMBL" id="QTA38182.1"/>
    </source>
</evidence>
<comment type="catalytic activity">
    <reaction evidence="6">
        <text>4-CDP-2-C-methyl-D-erythritol + ATP = 4-CDP-2-C-methyl-D-erythritol 2-phosphate + ADP + H(+)</text>
        <dbReference type="Rhea" id="RHEA:18437"/>
        <dbReference type="ChEBI" id="CHEBI:15378"/>
        <dbReference type="ChEBI" id="CHEBI:30616"/>
        <dbReference type="ChEBI" id="CHEBI:57823"/>
        <dbReference type="ChEBI" id="CHEBI:57919"/>
        <dbReference type="ChEBI" id="CHEBI:456216"/>
        <dbReference type="EC" id="2.7.1.148"/>
    </reaction>
</comment>
<keyword evidence="2 6" id="KW-0808">Transferase</keyword>